<dbReference type="AlphaFoldDB" id="A0AAW1IDG0"/>
<keyword evidence="1" id="KW-0175">Coiled coil</keyword>
<sequence>MNPSIRHTTMQTEIEEYVEHNSSAGDWLPAKVSRRINYFKNKNKCCIQLNRKEFAGDLLNILITLTGKCLTLTRSNETLKECQIYEVSNEEAKQELHQMKYELAELQENVKELINMQTIFEECIDYIRILEKKCKIYENYVTKMAKDTKLNNMKKENKKLRSSNTKLQNDLRQLKKTGENYNSLQKKYSKLESDFQKSNDEKKTALNNNIQLQNKLVQYQQTCDKLKQDLNKETVLDEPVRKMIQVYNRVKDLKQVVSTKTSIFVRRIQSQHDRDQKMKKAEEIKSDYNYCQKKLKKKGITISRTDFKDICMRYEQVCAHNDENKREVMKQVYQIKKAVEDIQGKWNYFPTSLANEVAKIEKSEAKLKTNLLTDDFDLENSLYEDIIKLGTEEIVYQQKLLQVDYIIKLGTEEIVYQQKLLQVD</sequence>
<reference evidence="2 3" key="1">
    <citation type="journal article" date="2024" name="BMC Genomics">
        <title>De novo assembly and annotation of Popillia japonica's genome with initial clues to its potential as an invasive pest.</title>
        <authorList>
            <person name="Cucini C."/>
            <person name="Boschi S."/>
            <person name="Funari R."/>
            <person name="Cardaioli E."/>
            <person name="Iannotti N."/>
            <person name="Marturano G."/>
            <person name="Paoli F."/>
            <person name="Bruttini M."/>
            <person name="Carapelli A."/>
            <person name="Frati F."/>
            <person name="Nardi F."/>
        </authorList>
    </citation>
    <scope>NUCLEOTIDE SEQUENCE [LARGE SCALE GENOMIC DNA]</scope>
    <source>
        <strain evidence="2">DMR45628</strain>
    </source>
</reference>
<comment type="caution">
    <text evidence="2">The sequence shown here is derived from an EMBL/GenBank/DDBJ whole genome shotgun (WGS) entry which is preliminary data.</text>
</comment>
<gene>
    <name evidence="2" type="ORF">QE152_g36551</name>
</gene>
<name>A0AAW1IDG0_POPJA</name>
<protein>
    <submittedName>
        <fullName evidence="2">Uncharacterized protein</fullName>
    </submittedName>
</protein>
<evidence type="ECO:0000313" key="2">
    <source>
        <dbReference type="EMBL" id="KAK9687297.1"/>
    </source>
</evidence>
<accession>A0AAW1IDG0</accession>
<feature type="coiled-coil region" evidence="1">
    <location>
        <begin position="82"/>
        <end position="116"/>
    </location>
</feature>
<evidence type="ECO:0000256" key="1">
    <source>
        <dbReference type="SAM" id="Coils"/>
    </source>
</evidence>
<evidence type="ECO:0000313" key="3">
    <source>
        <dbReference type="Proteomes" id="UP001458880"/>
    </source>
</evidence>
<organism evidence="2 3">
    <name type="scientific">Popillia japonica</name>
    <name type="common">Japanese beetle</name>
    <dbReference type="NCBI Taxonomy" id="7064"/>
    <lineage>
        <taxon>Eukaryota</taxon>
        <taxon>Metazoa</taxon>
        <taxon>Ecdysozoa</taxon>
        <taxon>Arthropoda</taxon>
        <taxon>Hexapoda</taxon>
        <taxon>Insecta</taxon>
        <taxon>Pterygota</taxon>
        <taxon>Neoptera</taxon>
        <taxon>Endopterygota</taxon>
        <taxon>Coleoptera</taxon>
        <taxon>Polyphaga</taxon>
        <taxon>Scarabaeiformia</taxon>
        <taxon>Scarabaeidae</taxon>
        <taxon>Rutelinae</taxon>
        <taxon>Popillia</taxon>
    </lineage>
</organism>
<dbReference type="EMBL" id="JASPKY010000652">
    <property type="protein sequence ID" value="KAK9687297.1"/>
    <property type="molecule type" value="Genomic_DNA"/>
</dbReference>
<proteinExistence type="predicted"/>
<keyword evidence="3" id="KW-1185">Reference proteome</keyword>
<dbReference type="Proteomes" id="UP001458880">
    <property type="component" value="Unassembled WGS sequence"/>
</dbReference>
<feature type="coiled-coil region" evidence="1">
    <location>
        <begin position="150"/>
        <end position="229"/>
    </location>
</feature>